<evidence type="ECO:0000313" key="9">
    <source>
        <dbReference type="EMBL" id="KAA1124157.1"/>
    </source>
</evidence>
<name>A0A5B0REM4_PUCGR</name>
<dbReference type="InterPro" id="IPR039537">
    <property type="entry name" value="Retrotran_Ty1/copia-like"/>
</dbReference>
<keyword evidence="4" id="KW-0694">RNA-binding</keyword>
<dbReference type="EMBL" id="VDEP01000205">
    <property type="protein sequence ID" value="KAA1124157.1"/>
    <property type="molecule type" value="Genomic_DNA"/>
</dbReference>
<dbReference type="InterPro" id="IPR013103">
    <property type="entry name" value="RVT_2"/>
</dbReference>
<dbReference type="PROSITE" id="PS50994">
    <property type="entry name" value="INTEGRASE"/>
    <property type="match status" value="1"/>
</dbReference>
<comment type="caution">
    <text evidence="9">The sequence shown here is derived from an EMBL/GenBank/DDBJ whole genome shotgun (WGS) entry which is preliminary data.</text>
</comment>
<keyword evidence="2" id="KW-0479">Metal-binding</keyword>
<keyword evidence="3" id="KW-0378">Hydrolase</keyword>
<evidence type="ECO:0000313" key="10">
    <source>
        <dbReference type="Proteomes" id="UP000325313"/>
    </source>
</evidence>
<protein>
    <recommendedName>
        <fullName evidence="8">Integrase catalytic domain-containing protein</fullName>
    </recommendedName>
</protein>
<dbReference type="PANTHER" id="PTHR42648:SF24">
    <property type="entry name" value="INTEGRASE CATALYTIC DOMAIN-CONTAINING PROTEIN"/>
    <property type="match status" value="1"/>
</dbReference>
<feature type="region of interest" description="Disordered" evidence="7">
    <location>
        <begin position="279"/>
        <end position="322"/>
    </location>
</feature>
<dbReference type="Pfam" id="PF00665">
    <property type="entry name" value="rve"/>
    <property type="match status" value="1"/>
</dbReference>
<feature type="compositionally biased region" description="Pro residues" evidence="7">
    <location>
        <begin position="379"/>
        <end position="419"/>
    </location>
</feature>
<sequence length="821" mass="92412">MNEINVQRCPTCIQAKMPRKAFKSRAAHRSTLPGQLIHSDMASYEVVSREGYKYFITFVDDCSKLLSVFPMKLKSDSFSCFKIFRAFFEKSGAHKILALRTDNGGEYLSKEFSLYLASSGIKHEPGPPHSPQLNGVAERTNRTINNLVRASLIQAHLPKSFWADALRHSTFPFNSFPCNTPMGFKSPSSILQAHEVDLKSVHPFGCLVWYKFQEANRKSLDHKGRASILLSYLPDGNGFCLWDLEKRSVIKSRDVLFEDTTFPYGAELKSSPQPVSIEIPWPIPQSPSYESEVKTPVKDAPAGRTTESLPSEPSNSAPLDIPLKPRFDRRLTASIHAPGNAPREPVQISSDSDSSQNTPLHSPADLSSDISVISLLPLPQLPSTPSPPSSPPKSPTSPAPPSLPSPPPRSPSPPAPPSPPKRRSNRDRRAPDCYGQWSKNATTDSDIDTPKTWRQLLKSPNRHRWLKAADDEFASLLGMQTWKLVPRPEKRKIIKSKWVFKVKRRPDRSIQKLKARLVAMGYSQIHGLDYDEVFSPTLRLETLRLILSLLANRKWKGRQVDFKTAFLNGHLDKPIYMEQPPGFEDPQHPDWVCEVNRSLYGLKQSPRQWNIELHKALLELGLSNSKYNPTLYFKLQCGKLVGALTTHVDDLAIVGEPGFVDSLISSMGKRFKIGADEELNHFLSLKITRDIPNQFVFLNQSHYITELCNRFLNGKATPVSTPTDSVFKNLRHRSESEPISSGPYPQLIGSLLWVSQCTRPDISFAVNRLSQHLRNPSDAHWHAGLRVLNYLVTTQHLKLWLGGYLTLSGYSDSDWAEDRDD</sequence>
<accession>A0A5B0REM4</accession>
<dbReference type="Gene3D" id="3.30.420.10">
    <property type="entry name" value="Ribonuclease H-like superfamily/Ribonuclease H"/>
    <property type="match status" value="1"/>
</dbReference>
<proteinExistence type="predicted"/>
<gene>
    <name evidence="9" type="ORF">PGTUg99_050211</name>
</gene>
<dbReference type="InterPro" id="IPR036397">
    <property type="entry name" value="RNaseH_sf"/>
</dbReference>
<dbReference type="GO" id="GO:0016787">
    <property type="term" value="F:hydrolase activity"/>
    <property type="evidence" value="ECO:0007669"/>
    <property type="project" value="UniProtKB-KW"/>
</dbReference>
<dbReference type="Pfam" id="PF07727">
    <property type="entry name" value="RVT_2"/>
    <property type="match status" value="1"/>
</dbReference>
<evidence type="ECO:0000256" key="3">
    <source>
        <dbReference type="ARBA" id="ARBA00022801"/>
    </source>
</evidence>
<reference evidence="9 10" key="1">
    <citation type="submission" date="2019-05" db="EMBL/GenBank/DDBJ databases">
        <title>Emergence of the Ug99 lineage of the wheat stem rust pathogen through somatic hybridization.</title>
        <authorList>
            <person name="Li F."/>
            <person name="Upadhyaya N.M."/>
            <person name="Sperschneider J."/>
            <person name="Matny O."/>
            <person name="Nguyen-Phuc H."/>
            <person name="Mago R."/>
            <person name="Raley C."/>
            <person name="Miller M.E."/>
            <person name="Silverstein K.A.T."/>
            <person name="Henningsen E."/>
            <person name="Hirsch C.D."/>
            <person name="Visser B."/>
            <person name="Pretorius Z.A."/>
            <person name="Steffenson B.J."/>
            <person name="Schwessinger B."/>
            <person name="Dodds P.N."/>
            <person name="Figueroa M."/>
        </authorList>
    </citation>
    <scope>NUCLEOTIDE SEQUENCE [LARGE SCALE GENOMIC DNA]</scope>
    <source>
        <strain evidence="9 10">Ug99</strain>
    </source>
</reference>
<feature type="region of interest" description="Disordered" evidence="7">
    <location>
        <begin position="377"/>
        <end position="446"/>
    </location>
</feature>
<dbReference type="AlphaFoldDB" id="A0A5B0REM4"/>
<keyword evidence="1" id="KW-0815">Transposition</keyword>
<evidence type="ECO:0000256" key="4">
    <source>
        <dbReference type="ARBA" id="ARBA00022884"/>
    </source>
</evidence>
<dbReference type="GO" id="GO:0005634">
    <property type="term" value="C:nucleus"/>
    <property type="evidence" value="ECO:0007669"/>
    <property type="project" value="UniProtKB-ARBA"/>
</dbReference>
<dbReference type="InterPro" id="IPR043502">
    <property type="entry name" value="DNA/RNA_pol_sf"/>
</dbReference>
<evidence type="ECO:0000256" key="5">
    <source>
        <dbReference type="ARBA" id="ARBA00048173"/>
    </source>
</evidence>
<dbReference type="GO" id="GO:0003964">
    <property type="term" value="F:RNA-directed DNA polymerase activity"/>
    <property type="evidence" value="ECO:0007669"/>
    <property type="project" value="UniProtKB-EC"/>
</dbReference>
<comment type="catalytic activity">
    <reaction evidence="6">
        <text>DNA(n) + a 2'-deoxyribonucleoside 5'-triphosphate = DNA(n+1) + diphosphate</text>
        <dbReference type="Rhea" id="RHEA:22508"/>
        <dbReference type="Rhea" id="RHEA-COMP:17339"/>
        <dbReference type="Rhea" id="RHEA-COMP:17340"/>
        <dbReference type="ChEBI" id="CHEBI:33019"/>
        <dbReference type="ChEBI" id="CHEBI:61560"/>
        <dbReference type="ChEBI" id="CHEBI:173112"/>
        <dbReference type="EC" id="2.7.7.7"/>
    </reaction>
</comment>
<dbReference type="Proteomes" id="UP000325313">
    <property type="component" value="Unassembled WGS sequence"/>
</dbReference>
<dbReference type="Pfam" id="PF25597">
    <property type="entry name" value="SH3_retrovirus"/>
    <property type="match status" value="1"/>
</dbReference>
<evidence type="ECO:0000256" key="1">
    <source>
        <dbReference type="ARBA" id="ARBA00022578"/>
    </source>
</evidence>
<evidence type="ECO:0000259" key="8">
    <source>
        <dbReference type="PROSITE" id="PS50994"/>
    </source>
</evidence>
<evidence type="ECO:0000256" key="2">
    <source>
        <dbReference type="ARBA" id="ARBA00022723"/>
    </source>
</evidence>
<dbReference type="GO" id="GO:0003723">
    <property type="term" value="F:RNA binding"/>
    <property type="evidence" value="ECO:0007669"/>
    <property type="project" value="UniProtKB-KW"/>
</dbReference>
<feature type="region of interest" description="Disordered" evidence="7">
    <location>
        <begin position="335"/>
        <end position="365"/>
    </location>
</feature>
<dbReference type="GO" id="GO:0015074">
    <property type="term" value="P:DNA integration"/>
    <property type="evidence" value="ECO:0007669"/>
    <property type="project" value="InterPro"/>
</dbReference>
<dbReference type="GO" id="GO:0046872">
    <property type="term" value="F:metal ion binding"/>
    <property type="evidence" value="ECO:0007669"/>
    <property type="project" value="UniProtKB-KW"/>
</dbReference>
<feature type="compositionally biased region" description="Polar residues" evidence="7">
    <location>
        <begin position="347"/>
        <end position="360"/>
    </location>
</feature>
<dbReference type="InterPro" id="IPR001584">
    <property type="entry name" value="Integrase_cat-core"/>
</dbReference>
<dbReference type="GO" id="GO:0003887">
    <property type="term" value="F:DNA-directed DNA polymerase activity"/>
    <property type="evidence" value="ECO:0007669"/>
    <property type="project" value="UniProtKB-EC"/>
</dbReference>
<dbReference type="SUPFAM" id="SSF53098">
    <property type="entry name" value="Ribonuclease H-like"/>
    <property type="match status" value="1"/>
</dbReference>
<dbReference type="PANTHER" id="PTHR42648">
    <property type="entry name" value="TRANSPOSASE, PUTATIVE-RELATED"/>
    <property type="match status" value="1"/>
</dbReference>
<dbReference type="InterPro" id="IPR012337">
    <property type="entry name" value="RNaseH-like_sf"/>
</dbReference>
<organism evidence="9 10">
    <name type="scientific">Puccinia graminis f. sp. tritici</name>
    <dbReference type="NCBI Taxonomy" id="56615"/>
    <lineage>
        <taxon>Eukaryota</taxon>
        <taxon>Fungi</taxon>
        <taxon>Dikarya</taxon>
        <taxon>Basidiomycota</taxon>
        <taxon>Pucciniomycotina</taxon>
        <taxon>Pucciniomycetes</taxon>
        <taxon>Pucciniales</taxon>
        <taxon>Pucciniaceae</taxon>
        <taxon>Puccinia</taxon>
    </lineage>
</organism>
<dbReference type="SUPFAM" id="SSF56672">
    <property type="entry name" value="DNA/RNA polymerases"/>
    <property type="match status" value="1"/>
</dbReference>
<evidence type="ECO:0000256" key="6">
    <source>
        <dbReference type="ARBA" id="ARBA00049244"/>
    </source>
</evidence>
<dbReference type="GO" id="GO:0032196">
    <property type="term" value="P:transposition"/>
    <property type="evidence" value="ECO:0007669"/>
    <property type="project" value="UniProtKB-KW"/>
</dbReference>
<feature type="domain" description="Integrase catalytic" evidence="8">
    <location>
        <begin position="29"/>
        <end position="195"/>
    </location>
</feature>
<dbReference type="InterPro" id="IPR057670">
    <property type="entry name" value="SH3_retrovirus"/>
</dbReference>
<feature type="compositionally biased region" description="Polar residues" evidence="7">
    <location>
        <begin position="305"/>
        <end position="317"/>
    </location>
</feature>
<evidence type="ECO:0000256" key="7">
    <source>
        <dbReference type="SAM" id="MobiDB-lite"/>
    </source>
</evidence>
<comment type="catalytic activity">
    <reaction evidence="5">
        <text>DNA(n) + a 2'-deoxyribonucleoside 5'-triphosphate = DNA(n+1) + diphosphate</text>
        <dbReference type="Rhea" id="RHEA:22508"/>
        <dbReference type="Rhea" id="RHEA-COMP:17339"/>
        <dbReference type="Rhea" id="RHEA-COMP:17340"/>
        <dbReference type="ChEBI" id="CHEBI:33019"/>
        <dbReference type="ChEBI" id="CHEBI:61560"/>
        <dbReference type="ChEBI" id="CHEBI:173112"/>
        <dbReference type="EC" id="2.7.7.49"/>
    </reaction>
</comment>